<evidence type="ECO:0000256" key="6">
    <source>
        <dbReference type="ARBA" id="ARBA00023033"/>
    </source>
</evidence>
<comment type="caution">
    <text evidence="8">The sequence shown here is derived from an EMBL/GenBank/DDBJ whole genome shotgun (WGS) entry which is preliminary data.</text>
</comment>
<accession>A0AAV9HG42</accession>
<sequence length="482" mass="54338">METLKEHGDSQPMLVKAGPFLHFTAVTDPTHIQTVFRSSKHLSSKPGTLFSLRNLLSSPAHVIPHYDADDSGMAATPRKGSNTEQKDRIHYLQASAVQKLLSGQHLVALSEKFVSVLDRNLASAVSSSEWVEHPDLYAFLQSTVSRSAIESLMGSAILDRHPDLLSQFWEFDYSVPLFLRCLPKWLIPSAYRARSKLLKTVKSWHAHAHENSDCSRTGPQDPEWEPYFGSKLLRRRQEYAIETGWMDADARASEDMGLMFASNGNLLPAVFWFVYEALKDSVLRDSLLREVEPCMDGEGKEKVDIMKLATQPLLQSVYAETLRLRVAIAVTRVSEQNDFNLGGYRVPKGQPVVVFTRPAGLNEDAWRKAGRGGCVKKSLEEFWAERFLVDSRKEEEGQEKRKEFSMEGLAGCWLPYGGGQRMCPGRHFAKNEMIGAFALLFTRYELELLPGGQEPKPDLRWFPIGGLPPVGKVPFRIRKRST</sequence>
<dbReference type="PRINTS" id="PR00465">
    <property type="entry name" value="EP450IV"/>
</dbReference>
<keyword evidence="5 7" id="KW-0408">Iron</keyword>
<dbReference type="Proteomes" id="UP001321749">
    <property type="component" value="Unassembled WGS sequence"/>
</dbReference>
<dbReference type="Pfam" id="PF00067">
    <property type="entry name" value="p450"/>
    <property type="match status" value="1"/>
</dbReference>
<dbReference type="Gene3D" id="1.10.630.10">
    <property type="entry name" value="Cytochrome P450"/>
    <property type="match status" value="1"/>
</dbReference>
<organism evidence="8 9">
    <name type="scientific">Cladorrhinum samala</name>
    <dbReference type="NCBI Taxonomy" id="585594"/>
    <lineage>
        <taxon>Eukaryota</taxon>
        <taxon>Fungi</taxon>
        <taxon>Dikarya</taxon>
        <taxon>Ascomycota</taxon>
        <taxon>Pezizomycotina</taxon>
        <taxon>Sordariomycetes</taxon>
        <taxon>Sordariomycetidae</taxon>
        <taxon>Sordariales</taxon>
        <taxon>Podosporaceae</taxon>
        <taxon>Cladorrhinum</taxon>
    </lineage>
</organism>
<keyword evidence="6" id="KW-0560">Oxidoreductase</keyword>
<evidence type="ECO:0000256" key="4">
    <source>
        <dbReference type="ARBA" id="ARBA00022723"/>
    </source>
</evidence>
<evidence type="ECO:0000256" key="3">
    <source>
        <dbReference type="ARBA" id="ARBA00022617"/>
    </source>
</evidence>
<dbReference type="SUPFAM" id="SSF48264">
    <property type="entry name" value="Cytochrome P450"/>
    <property type="match status" value="1"/>
</dbReference>
<comment type="similarity">
    <text evidence="2">Belongs to the cytochrome P450 family.</text>
</comment>
<dbReference type="GO" id="GO:0016705">
    <property type="term" value="F:oxidoreductase activity, acting on paired donors, with incorporation or reduction of molecular oxygen"/>
    <property type="evidence" value="ECO:0007669"/>
    <property type="project" value="InterPro"/>
</dbReference>
<protein>
    <submittedName>
        <fullName evidence="8">Cytochrome P450</fullName>
    </submittedName>
</protein>
<dbReference type="EMBL" id="MU865044">
    <property type="protein sequence ID" value="KAK4459164.1"/>
    <property type="molecule type" value="Genomic_DNA"/>
</dbReference>
<dbReference type="InterPro" id="IPR050529">
    <property type="entry name" value="CYP450_sterol_14alpha_dmase"/>
</dbReference>
<feature type="binding site" description="axial binding residue" evidence="7">
    <location>
        <position position="423"/>
    </location>
    <ligand>
        <name>heme</name>
        <dbReference type="ChEBI" id="CHEBI:30413"/>
    </ligand>
    <ligandPart>
        <name>Fe</name>
        <dbReference type="ChEBI" id="CHEBI:18248"/>
    </ligandPart>
</feature>
<dbReference type="InterPro" id="IPR036396">
    <property type="entry name" value="Cyt_P450_sf"/>
</dbReference>
<dbReference type="CDD" id="cd11040">
    <property type="entry name" value="CYP7_CYP8-like"/>
    <property type="match status" value="1"/>
</dbReference>
<dbReference type="AlphaFoldDB" id="A0AAV9HG42"/>
<dbReference type="InterPro" id="IPR001128">
    <property type="entry name" value="Cyt_P450"/>
</dbReference>
<dbReference type="InterPro" id="IPR002403">
    <property type="entry name" value="Cyt_P450_E_grp-IV"/>
</dbReference>
<dbReference type="PANTHER" id="PTHR24304:SF2">
    <property type="entry name" value="24-HYDROXYCHOLESTEROL 7-ALPHA-HYDROXYLASE"/>
    <property type="match status" value="1"/>
</dbReference>
<evidence type="ECO:0000256" key="2">
    <source>
        <dbReference type="ARBA" id="ARBA00010617"/>
    </source>
</evidence>
<dbReference type="GO" id="GO:0008395">
    <property type="term" value="F:steroid hydroxylase activity"/>
    <property type="evidence" value="ECO:0007669"/>
    <property type="project" value="TreeGrafter"/>
</dbReference>
<gene>
    <name evidence="8" type="ORF">QBC42DRAFT_232283</name>
</gene>
<keyword evidence="9" id="KW-1185">Reference proteome</keyword>
<reference evidence="8" key="1">
    <citation type="journal article" date="2023" name="Mol. Phylogenet. Evol.">
        <title>Genome-scale phylogeny and comparative genomics of the fungal order Sordariales.</title>
        <authorList>
            <person name="Hensen N."/>
            <person name="Bonometti L."/>
            <person name="Westerberg I."/>
            <person name="Brannstrom I.O."/>
            <person name="Guillou S."/>
            <person name="Cros-Aarteil S."/>
            <person name="Calhoun S."/>
            <person name="Haridas S."/>
            <person name="Kuo A."/>
            <person name="Mondo S."/>
            <person name="Pangilinan J."/>
            <person name="Riley R."/>
            <person name="LaButti K."/>
            <person name="Andreopoulos B."/>
            <person name="Lipzen A."/>
            <person name="Chen C."/>
            <person name="Yan M."/>
            <person name="Daum C."/>
            <person name="Ng V."/>
            <person name="Clum A."/>
            <person name="Steindorff A."/>
            <person name="Ohm R.A."/>
            <person name="Martin F."/>
            <person name="Silar P."/>
            <person name="Natvig D.O."/>
            <person name="Lalanne C."/>
            <person name="Gautier V."/>
            <person name="Ament-Velasquez S.L."/>
            <person name="Kruys A."/>
            <person name="Hutchinson M.I."/>
            <person name="Powell A.J."/>
            <person name="Barry K."/>
            <person name="Miller A.N."/>
            <person name="Grigoriev I.V."/>
            <person name="Debuchy R."/>
            <person name="Gladieux P."/>
            <person name="Hiltunen Thoren M."/>
            <person name="Johannesson H."/>
        </authorList>
    </citation>
    <scope>NUCLEOTIDE SEQUENCE</scope>
    <source>
        <strain evidence="8">PSN324</strain>
    </source>
</reference>
<proteinExistence type="inferred from homology"/>
<keyword evidence="4 7" id="KW-0479">Metal-binding</keyword>
<keyword evidence="3 7" id="KW-0349">Heme</keyword>
<reference evidence="8" key="2">
    <citation type="submission" date="2023-06" db="EMBL/GenBank/DDBJ databases">
        <authorList>
            <consortium name="Lawrence Berkeley National Laboratory"/>
            <person name="Mondo S.J."/>
            <person name="Hensen N."/>
            <person name="Bonometti L."/>
            <person name="Westerberg I."/>
            <person name="Brannstrom I.O."/>
            <person name="Guillou S."/>
            <person name="Cros-Aarteil S."/>
            <person name="Calhoun S."/>
            <person name="Haridas S."/>
            <person name="Kuo A."/>
            <person name="Pangilinan J."/>
            <person name="Riley R."/>
            <person name="Labutti K."/>
            <person name="Andreopoulos B."/>
            <person name="Lipzen A."/>
            <person name="Chen C."/>
            <person name="Yanf M."/>
            <person name="Daum C."/>
            <person name="Ng V."/>
            <person name="Clum A."/>
            <person name="Steindorff A."/>
            <person name="Ohm R."/>
            <person name="Martin F."/>
            <person name="Silar P."/>
            <person name="Natvig D."/>
            <person name="Lalanne C."/>
            <person name="Gautier V."/>
            <person name="Ament-Velasquez S.L."/>
            <person name="Kruys A."/>
            <person name="Hutchinson M.I."/>
            <person name="Powell A.J."/>
            <person name="Barry K."/>
            <person name="Miller A.N."/>
            <person name="Grigoriev I.V."/>
            <person name="Debuchy R."/>
            <person name="Gladieux P."/>
            <person name="Thoren M.H."/>
            <person name="Johannesson H."/>
        </authorList>
    </citation>
    <scope>NUCLEOTIDE SEQUENCE</scope>
    <source>
        <strain evidence="8">PSN324</strain>
    </source>
</reference>
<evidence type="ECO:0000313" key="9">
    <source>
        <dbReference type="Proteomes" id="UP001321749"/>
    </source>
</evidence>
<evidence type="ECO:0000256" key="7">
    <source>
        <dbReference type="PIRSR" id="PIRSR602403-1"/>
    </source>
</evidence>
<evidence type="ECO:0000256" key="1">
    <source>
        <dbReference type="ARBA" id="ARBA00001971"/>
    </source>
</evidence>
<name>A0AAV9HG42_9PEZI</name>
<keyword evidence="6" id="KW-0503">Monooxygenase</keyword>
<comment type="cofactor">
    <cofactor evidence="1 7">
        <name>heme</name>
        <dbReference type="ChEBI" id="CHEBI:30413"/>
    </cofactor>
</comment>
<evidence type="ECO:0000313" key="8">
    <source>
        <dbReference type="EMBL" id="KAK4459164.1"/>
    </source>
</evidence>
<dbReference type="GO" id="GO:0020037">
    <property type="term" value="F:heme binding"/>
    <property type="evidence" value="ECO:0007669"/>
    <property type="project" value="InterPro"/>
</dbReference>
<evidence type="ECO:0000256" key="5">
    <source>
        <dbReference type="ARBA" id="ARBA00023004"/>
    </source>
</evidence>
<dbReference type="PANTHER" id="PTHR24304">
    <property type="entry name" value="CYTOCHROME P450 FAMILY 7"/>
    <property type="match status" value="1"/>
</dbReference>
<dbReference type="GO" id="GO:0005506">
    <property type="term" value="F:iron ion binding"/>
    <property type="evidence" value="ECO:0007669"/>
    <property type="project" value="InterPro"/>
</dbReference>